<dbReference type="SUPFAM" id="SSF49764">
    <property type="entry name" value="HSP20-like chaperones"/>
    <property type="match status" value="1"/>
</dbReference>
<evidence type="ECO:0000313" key="3">
    <source>
        <dbReference type="EMBL" id="BAY54954.1"/>
    </source>
</evidence>
<reference evidence="3 4" key="1">
    <citation type="submission" date="2017-06" db="EMBL/GenBank/DDBJ databases">
        <title>Genome sequencing of cyanobaciteial culture collection at National Institute for Environmental Studies (NIES).</title>
        <authorList>
            <person name="Hirose Y."/>
            <person name="Shimura Y."/>
            <person name="Fujisawa T."/>
            <person name="Nakamura Y."/>
            <person name="Kawachi M."/>
        </authorList>
    </citation>
    <scope>NUCLEOTIDE SEQUENCE [LARGE SCALE GENOMIC DNA]</scope>
    <source>
        <strain evidence="3 4">NIES-2135</strain>
    </source>
</reference>
<dbReference type="PROSITE" id="PS01031">
    <property type="entry name" value="SHSP"/>
    <property type="match status" value="1"/>
</dbReference>
<sequence>MTFTHSQPRFNAPEFLNPEQASFDARLEEQRQDRTNSLLWTCDLGFSTPPEIEVRETQHEIFLTIKIPNLRSESLNIQLSQETILIQGEQEIDLLDTSLDWNAYPFTFRSLIPLPSAIQVHSAVADLNHDTISFILHKAWKMRYQFKIEPIDRSYD</sequence>
<evidence type="ECO:0000313" key="4">
    <source>
        <dbReference type="Proteomes" id="UP000217895"/>
    </source>
</evidence>
<feature type="domain" description="SHSP" evidence="2">
    <location>
        <begin position="43"/>
        <end position="154"/>
    </location>
</feature>
<protein>
    <recommendedName>
        <fullName evidence="2">SHSP domain-containing protein</fullName>
    </recommendedName>
</protein>
<dbReference type="CDD" id="cd00298">
    <property type="entry name" value="ACD_sHsps_p23-like"/>
    <property type="match status" value="1"/>
</dbReference>
<proteinExistence type="inferred from homology"/>
<dbReference type="EMBL" id="AP018203">
    <property type="protein sequence ID" value="BAY54954.1"/>
    <property type="molecule type" value="Genomic_DNA"/>
</dbReference>
<dbReference type="InterPro" id="IPR002068">
    <property type="entry name" value="A-crystallin/Hsp20_dom"/>
</dbReference>
<keyword evidence="4" id="KW-1185">Reference proteome</keyword>
<gene>
    <name evidence="3" type="ORF">NIES2135_17740</name>
</gene>
<evidence type="ECO:0000259" key="2">
    <source>
        <dbReference type="PROSITE" id="PS01031"/>
    </source>
</evidence>
<accession>A0A1Z4JDT3</accession>
<name>A0A1Z4JDT3_LEPBY</name>
<comment type="similarity">
    <text evidence="1">Belongs to the small heat shock protein (HSP20) family.</text>
</comment>
<evidence type="ECO:0000256" key="1">
    <source>
        <dbReference type="PROSITE-ProRule" id="PRU00285"/>
    </source>
</evidence>
<organism evidence="3 4">
    <name type="scientific">Leptolyngbya boryana NIES-2135</name>
    <dbReference type="NCBI Taxonomy" id="1973484"/>
    <lineage>
        <taxon>Bacteria</taxon>
        <taxon>Bacillati</taxon>
        <taxon>Cyanobacteriota</taxon>
        <taxon>Cyanophyceae</taxon>
        <taxon>Leptolyngbyales</taxon>
        <taxon>Leptolyngbyaceae</taxon>
        <taxon>Leptolyngbya group</taxon>
        <taxon>Leptolyngbya</taxon>
    </lineage>
</organism>
<dbReference type="Gene3D" id="2.60.40.790">
    <property type="match status" value="1"/>
</dbReference>
<dbReference type="AlphaFoldDB" id="A0A1Z4JDT3"/>
<dbReference type="Proteomes" id="UP000217895">
    <property type="component" value="Chromosome"/>
</dbReference>
<dbReference type="InterPro" id="IPR008978">
    <property type="entry name" value="HSP20-like_chaperone"/>
</dbReference>